<feature type="compositionally biased region" description="Polar residues" evidence="1">
    <location>
        <begin position="230"/>
        <end position="242"/>
    </location>
</feature>
<comment type="caution">
    <text evidence="2">The sequence shown here is derived from an EMBL/GenBank/DDBJ whole genome shotgun (WGS) entry which is preliminary data.</text>
</comment>
<dbReference type="EMBL" id="JANBUO010003760">
    <property type="protein sequence ID" value="KAJ2789594.1"/>
    <property type="molecule type" value="Genomic_DNA"/>
</dbReference>
<feature type="compositionally biased region" description="Low complexity" evidence="1">
    <location>
        <begin position="126"/>
        <end position="148"/>
    </location>
</feature>
<feature type="region of interest" description="Disordered" evidence="1">
    <location>
        <begin position="1"/>
        <end position="45"/>
    </location>
</feature>
<feature type="region of interest" description="Disordered" evidence="1">
    <location>
        <begin position="126"/>
        <end position="170"/>
    </location>
</feature>
<keyword evidence="3" id="KW-1185">Reference proteome</keyword>
<name>A0A9W8HTD2_9FUNG</name>
<reference evidence="2" key="1">
    <citation type="submission" date="2022-07" db="EMBL/GenBank/DDBJ databases">
        <title>Phylogenomic reconstructions and comparative analyses of Kickxellomycotina fungi.</title>
        <authorList>
            <person name="Reynolds N.K."/>
            <person name="Stajich J.E."/>
            <person name="Barry K."/>
            <person name="Grigoriev I.V."/>
            <person name="Crous P."/>
            <person name="Smith M.E."/>
        </authorList>
    </citation>
    <scope>NUCLEOTIDE SEQUENCE</scope>
    <source>
        <strain evidence="2">NRRL 1565</strain>
    </source>
</reference>
<proteinExistence type="predicted"/>
<feature type="compositionally biased region" description="Low complexity" evidence="1">
    <location>
        <begin position="256"/>
        <end position="277"/>
    </location>
</feature>
<dbReference type="Proteomes" id="UP001140094">
    <property type="component" value="Unassembled WGS sequence"/>
</dbReference>
<evidence type="ECO:0000313" key="3">
    <source>
        <dbReference type="Proteomes" id="UP001140094"/>
    </source>
</evidence>
<feature type="region of interest" description="Disordered" evidence="1">
    <location>
        <begin position="196"/>
        <end position="282"/>
    </location>
</feature>
<accession>A0A9W8HTD2</accession>
<feature type="compositionally biased region" description="Polar residues" evidence="1">
    <location>
        <begin position="213"/>
        <end position="222"/>
    </location>
</feature>
<evidence type="ECO:0000256" key="1">
    <source>
        <dbReference type="SAM" id="MobiDB-lite"/>
    </source>
</evidence>
<sequence>MATTRASVSRTPIRTRSSGRPSGRGRSESNISVSTEPRRLPDNEKLDQAMYLHVGGAQNEERKHAGASYSATVHHNDKGFPNEADINSMDVAELRHAMVSLVRMHKATCSPSSTPSVQDAAISIHARSPPSPHTSSSFASVTSLASSHGGRGAAQSPHAQKRHRRDSDELASQRIGIDLLINASNISDRLESHNKRYASPSYQLPSPPANGKRSMSPSQLSPTLCEEGWHSSSRLPSISQLARQRRAGSDSAATVSPSLQEPGSSSSSSTSLSSVASKTQQPISAAMDTSFRMGAVDLPSLEAYKISKVPACRGPGIAQPAGS</sequence>
<evidence type="ECO:0000313" key="2">
    <source>
        <dbReference type="EMBL" id="KAJ2789594.1"/>
    </source>
</evidence>
<gene>
    <name evidence="2" type="ORF">H4R20_007153</name>
</gene>
<feature type="compositionally biased region" description="Basic and acidic residues" evidence="1">
    <location>
        <begin position="36"/>
        <end position="45"/>
    </location>
</feature>
<dbReference type="AlphaFoldDB" id="A0A9W8HTD2"/>
<dbReference type="OrthoDB" id="2143914at2759"/>
<organism evidence="2 3">
    <name type="scientific">Coemansia guatemalensis</name>
    <dbReference type="NCBI Taxonomy" id="2761395"/>
    <lineage>
        <taxon>Eukaryota</taxon>
        <taxon>Fungi</taxon>
        <taxon>Fungi incertae sedis</taxon>
        <taxon>Zoopagomycota</taxon>
        <taxon>Kickxellomycotina</taxon>
        <taxon>Kickxellomycetes</taxon>
        <taxon>Kickxellales</taxon>
        <taxon>Kickxellaceae</taxon>
        <taxon>Coemansia</taxon>
    </lineage>
</organism>
<feature type="non-terminal residue" evidence="2">
    <location>
        <position position="323"/>
    </location>
</feature>
<feature type="compositionally biased region" description="Low complexity" evidence="1">
    <location>
        <begin position="9"/>
        <end position="21"/>
    </location>
</feature>
<feature type="region of interest" description="Disordered" evidence="1">
    <location>
        <begin position="60"/>
        <end position="84"/>
    </location>
</feature>
<protein>
    <submittedName>
        <fullName evidence="2">Uncharacterized protein</fullName>
    </submittedName>
</protein>